<reference evidence="1" key="1">
    <citation type="submission" date="2020-04" db="EMBL/GenBank/DDBJ databases">
        <authorList>
            <person name="Alioto T."/>
            <person name="Alioto T."/>
            <person name="Gomez Garrido J."/>
        </authorList>
    </citation>
    <scope>NUCLEOTIDE SEQUENCE</scope>
    <source>
        <strain evidence="1">A484AB</strain>
    </source>
</reference>
<dbReference type="Proteomes" id="UP001152795">
    <property type="component" value="Unassembled WGS sequence"/>
</dbReference>
<proteinExistence type="predicted"/>
<keyword evidence="2" id="KW-1185">Reference proteome</keyword>
<sequence length="280" mass="32396">MAPLPPCRVMTYEPPFTYVGIDMFGSLLIRQGRSTPKRWGCIFTCMTTRAIHLEVSPSLETDDFINVLRQFIARHGTPKEIGTDCGTNFRGADKELKSATKAWSEDRLEDQLSQRGIDWIFHPPNAPHFSGVWERLIRETKRALKAILNGALVTEHVLRTVFCERRPAVVPIGDFNEDSIIGRRKWKQAQILSNHFWTRWVQEYQTTLHLRQKWLKPQRDVRVGDLVLVHEKKIPRGLWPIAIVVFPGRDKRIRTVEIKTKDPVLTRPIVSISLLEQCDN</sequence>
<name>A0A7D9LFV4_PARCT</name>
<dbReference type="InterPro" id="IPR001584">
    <property type="entry name" value="Integrase_cat-core"/>
</dbReference>
<gene>
    <name evidence="1" type="ORF">PACLA_8A020654</name>
</gene>
<dbReference type="GO" id="GO:0015074">
    <property type="term" value="P:DNA integration"/>
    <property type="evidence" value="ECO:0007669"/>
    <property type="project" value="InterPro"/>
</dbReference>
<protein>
    <submittedName>
        <fullName evidence="1">THAP domain-containing 2</fullName>
    </submittedName>
</protein>
<evidence type="ECO:0000313" key="1">
    <source>
        <dbReference type="EMBL" id="CAB4029574.1"/>
    </source>
</evidence>
<dbReference type="PANTHER" id="PTHR47331:SF1">
    <property type="entry name" value="GAG-LIKE PROTEIN"/>
    <property type="match status" value="1"/>
</dbReference>
<dbReference type="InterPro" id="IPR040676">
    <property type="entry name" value="DUF5641"/>
</dbReference>
<dbReference type="PROSITE" id="PS50994">
    <property type="entry name" value="INTEGRASE"/>
    <property type="match status" value="1"/>
</dbReference>
<dbReference type="Gene3D" id="3.30.420.10">
    <property type="entry name" value="Ribonuclease H-like superfamily/Ribonuclease H"/>
    <property type="match status" value="1"/>
</dbReference>
<dbReference type="Pfam" id="PF18701">
    <property type="entry name" value="DUF5641"/>
    <property type="match status" value="1"/>
</dbReference>
<dbReference type="AlphaFoldDB" id="A0A7D9LFV4"/>
<dbReference type="GO" id="GO:0003676">
    <property type="term" value="F:nucleic acid binding"/>
    <property type="evidence" value="ECO:0007669"/>
    <property type="project" value="InterPro"/>
</dbReference>
<organism evidence="1 2">
    <name type="scientific">Paramuricea clavata</name>
    <name type="common">Red gorgonian</name>
    <name type="synonym">Violescent sea-whip</name>
    <dbReference type="NCBI Taxonomy" id="317549"/>
    <lineage>
        <taxon>Eukaryota</taxon>
        <taxon>Metazoa</taxon>
        <taxon>Cnidaria</taxon>
        <taxon>Anthozoa</taxon>
        <taxon>Octocorallia</taxon>
        <taxon>Malacalcyonacea</taxon>
        <taxon>Plexauridae</taxon>
        <taxon>Paramuricea</taxon>
    </lineage>
</organism>
<evidence type="ECO:0000313" key="2">
    <source>
        <dbReference type="Proteomes" id="UP001152795"/>
    </source>
</evidence>
<dbReference type="PANTHER" id="PTHR47331">
    <property type="entry name" value="PHD-TYPE DOMAIN-CONTAINING PROTEIN"/>
    <property type="match status" value="1"/>
</dbReference>
<dbReference type="InterPro" id="IPR012337">
    <property type="entry name" value="RNaseH-like_sf"/>
</dbReference>
<dbReference type="EMBL" id="CACRXK020016259">
    <property type="protein sequence ID" value="CAB4029574.1"/>
    <property type="molecule type" value="Genomic_DNA"/>
</dbReference>
<dbReference type="InterPro" id="IPR036397">
    <property type="entry name" value="RNaseH_sf"/>
</dbReference>
<accession>A0A7D9LFV4</accession>
<dbReference type="OrthoDB" id="10049357at2759"/>
<dbReference type="SUPFAM" id="SSF53098">
    <property type="entry name" value="Ribonuclease H-like"/>
    <property type="match status" value="1"/>
</dbReference>
<comment type="caution">
    <text evidence="1">The sequence shown here is derived from an EMBL/GenBank/DDBJ whole genome shotgun (WGS) entry which is preliminary data.</text>
</comment>